<dbReference type="AlphaFoldDB" id="D4S221"/>
<dbReference type="Proteomes" id="UP000006238">
    <property type="component" value="Unassembled WGS sequence"/>
</dbReference>
<accession>D4S221</accession>
<evidence type="ECO:0000256" key="1">
    <source>
        <dbReference type="SAM" id="MobiDB-lite"/>
    </source>
</evidence>
<evidence type="ECO:0000313" key="3">
    <source>
        <dbReference type="Proteomes" id="UP000006238"/>
    </source>
</evidence>
<name>D4S221_9FIRM</name>
<feature type="region of interest" description="Disordered" evidence="1">
    <location>
        <begin position="1"/>
        <end position="61"/>
    </location>
</feature>
<dbReference type="EMBL" id="ABWN01000036">
    <property type="protein sequence ID" value="EFF67723.1"/>
    <property type="molecule type" value="Genomic_DNA"/>
</dbReference>
<keyword evidence="3" id="KW-1185">Reference proteome</keyword>
<comment type="caution">
    <text evidence="2">The sequence shown here is derived from an EMBL/GenBank/DDBJ whole genome shotgun (WGS) entry which is preliminary data.</text>
</comment>
<proteinExistence type="predicted"/>
<feature type="compositionally biased region" description="Basic and acidic residues" evidence="1">
    <location>
        <begin position="26"/>
        <end position="48"/>
    </location>
</feature>
<reference evidence="2 3" key="1">
    <citation type="submission" date="2010-02" db="EMBL/GenBank/DDBJ databases">
        <authorList>
            <person name="Weinstock G."/>
            <person name="Sodergren E."/>
            <person name="Clifton S."/>
            <person name="Fulton L."/>
            <person name="Fulton B."/>
            <person name="Courtney L."/>
            <person name="Fronick C."/>
            <person name="Harrison M."/>
            <person name="Strong C."/>
            <person name="Farmer C."/>
            <person name="Delahaunty K."/>
            <person name="Markovic C."/>
            <person name="Hall O."/>
            <person name="Minx P."/>
            <person name="Tomlinson C."/>
            <person name="Mitreva M."/>
            <person name="Nelson J."/>
            <person name="Hou S."/>
            <person name="Wollam A."/>
            <person name="Pepin K.H."/>
            <person name="Johnson M."/>
            <person name="Bhonagiri V."/>
            <person name="Zhang X."/>
            <person name="Suruliraj S."/>
            <person name="Warren W."/>
            <person name="Chinwalla A."/>
            <person name="Mardis E.R."/>
            <person name="Wilson R.K."/>
        </authorList>
    </citation>
    <scope>NUCLEOTIDE SEQUENCE [LARGE SCALE GENOMIC DNA]</scope>
    <source>
        <strain evidence="2 3">DSM 2876</strain>
    </source>
</reference>
<sequence>MPQSVISEHITITPETLAKQGISGQNKEKQNNDKSTFHLPRQDCEKPYKSRNNGAKWGIVW</sequence>
<gene>
    <name evidence="2" type="ORF">BUTYVIB_02143</name>
</gene>
<dbReference type="HOGENOM" id="CLU_2913699_0_0_9"/>
<protein>
    <submittedName>
        <fullName evidence="2">Uncharacterized protein</fullName>
    </submittedName>
</protein>
<organism evidence="2 3">
    <name type="scientific">Eshraghiella crossota DSM 2876</name>
    <dbReference type="NCBI Taxonomy" id="511680"/>
    <lineage>
        <taxon>Bacteria</taxon>
        <taxon>Bacillati</taxon>
        <taxon>Bacillota</taxon>
        <taxon>Clostridia</taxon>
        <taxon>Lachnospirales</taxon>
        <taxon>Lachnospiraceae</taxon>
        <taxon>Eshraghiella</taxon>
    </lineage>
</organism>
<evidence type="ECO:0000313" key="2">
    <source>
        <dbReference type="EMBL" id="EFF67723.1"/>
    </source>
</evidence>